<dbReference type="SUPFAM" id="SSF109604">
    <property type="entry name" value="HD-domain/PDEase-like"/>
    <property type="match status" value="1"/>
</dbReference>
<dbReference type="CDD" id="cd24052">
    <property type="entry name" value="ASKHA_NBD_HpPPX-GppA-like"/>
    <property type="match status" value="1"/>
</dbReference>
<organism evidence="3 4">
    <name type="scientific">Caulobacter rhizosphaerae</name>
    <dbReference type="NCBI Taxonomy" id="2010972"/>
    <lineage>
        <taxon>Bacteria</taxon>
        <taxon>Pseudomonadati</taxon>
        <taxon>Pseudomonadota</taxon>
        <taxon>Alphaproteobacteria</taxon>
        <taxon>Caulobacterales</taxon>
        <taxon>Caulobacteraceae</taxon>
        <taxon>Caulobacter</taxon>
    </lineage>
</organism>
<dbReference type="InterPro" id="IPR043129">
    <property type="entry name" value="ATPase_NBD"/>
</dbReference>
<dbReference type="Pfam" id="PF02541">
    <property type="entry name" value="Ppx-GppA"/>
    <property type="match status" value="1"/>
</dbReference>
<keyword evidence="4" id="KW-1185">Reference proteome</keyword>
<dbReference type="InterPro" id="IPR050273">
    <property type="entry name" value="GppA/Ppx_hydrolase"/>
</dbReference>
<dbReference type="GO" id="GO:0004309">
    <property type="term" value="F:exopolyphosphatase activity"/>
    <property type="evidence" value="ECO:0007669"/>
    <property type="project" value="UniProtKB-EC"/>
</dbReference>
<feature type="domain" description="Ppx/GppA phosphatase N-terminal" evidence="1">
    <location>
        <begin position="22"/>
        <end position="298"/>
    </location>
</feature>
<dbReference type="Gene3D" id="3.30.420.150">
    <property type="entry name" value="Exopolyphosphatase. Domain 2"/>
    <property type="match status" value="1"/>
</dbReference>
<comment type="caution">
    <text evidence="3">The sequence shown here is derived from an EMBL/GenBank/DDBJ whole genome shotgun (WGS) entry which is preliminary data.</text>
</comment>
<dbReference type="Gene3D" id="3.30.420.40">
    <property type="match status" value="1"/>
</dbReference>
<protein>
    <submittedName>
        <fullName evidence="3">Exopolyphosphatase/guanosine-5'-triphosphate, 3'-diphosphate pyrophosphatase</fullName>
        <ecNumber evidence="3">3.6.1.11</ecNumber>
        <ecNumber evidence="3">3.6.1.40</ecNumber>
    </submittedName>
</protein>
<gene>
    <name evidence="3" type="ORF">J2800_004452</name>
</gene>
<keyword evidence="3" id="KW-0378">Hydrolase</keyword>
<proteinExistence type="predicted"/>
<dbReference type="PANTHER" id="PTHR30005">
    <property type="entry name" value="EXOPOLYPHOSPHATASE"/>
    <property type="match status" value="1"/>
</dbReference>
<dbReference type="Gene3D" id="1.10.3210.10">
    <property type="entry name" value="Hypothetical protein af1432"/>
    <property type="match status" value="1"/>
</dbReference>
<dbReference type="InterPro" id="IPR048951">
    <property type="entry name" value="Ppx_C"/>
</dbReference>
<dbReference type="Proteomes" id="UP001262754">
    <property type="component" value="Unassembled WGS sequence"/>
</dbReference>
<dbReference type="InterPro" id="IPR003695">
    <property type="entry name" value="Ppx_GppA_N"/>
</dbReference>
<dbReference type="GO" id="GO:0008894">
    <property type="term" value="F:guanosine-5'-triphosphate,3'-diphosphate diphosphatase activity"/>
    <property type="evidence" value="ECO:0007669"/>
    <property type="project" value="UniProtKB-EC"/>
</dbReference>
<dbReference type="EC" id="3.6.1.11" evidence="3"/>
<dbReference type="Pfam" id="PF21697">
    <property type="entry name" value="Ppx_C"/>
    <property type="match status" value="1"/>
</dbReference>
<dbReference type="RefSeq" id="WP_056750957.1">
    <property type="nucleotide sequence ID" value="NZ_JAVDRL010000014.1"/>
</dbReference>
<dbReference type="EC" id="3.6.1.40" evidence="3"/>
<dbReference type="SUPFAM" id="SSF53067">
    <property type="entry name" value="Actin-like ATPase domain"/>
    <property type="match status" value="2"/>
</dbReference>
<reference evidence="3 4" key="1">
    <citation type="submission" date="2023-07" db="EMBL/GenBank/DDBJ databases">
        <title>Sorghum-associated microbial communities from plants grown in Nebraska, USA.</title>
        <authorList>
            <person name="Schachtman D."/>
        </authorList>
    </citation>
    <scope>NUCLEOTIDE SEQUENCE [LARGE SCALE GENOMIC DNA]</scope>
    <source>
        <strain evidence="3 4">DS2154</strain>
    </source>
</reference>
<feature type="domain" description="Exopolyphosphatase C-terminal" evidence="2">
    <location>
        <begin position="351"/>
        <end position="491"/>
    </location>
</feature>
<evidence type="ECO:0000313" key="4">
    <source>
        <dbReference type="Proteomes" id="UP001262754"/>
    </source>
</evidence>
<evidence type="ECO:0000259" key="1">
    <source>
        <dbReference type="Pfam" id="PF02541"/>
    </source>
</evidence>
<evidence type="ECO:0000313" key="3">
    <source>
        <dbReference type="EMBL" id="MDR6533682.1"/>
    </source>
</evidence>
<name>A0ABU1N5G3_9CAUL</name>
<sequence>MPFAAPRDAAVIDIGSNSVRLVVYRLEGRAIWTVFNEKVLAGLGRDLGDGGRLNPEGVAQTLAALKRFRAVLEAVKPAETFIAATAAVREAKDGAAFVEQIKAETGFATRVLSGEEEARYAALGVLAGAPDATGVVGDLGGASLELVRLETTGAGLGVTLPLGPFSLGLSEGFDLEKVRRLCAQRLAPAAQAFRTDVFHAVGGAWRNLALLHMRLAGYPLHVVHQYSIGRAEALDAARLVAHQSKSSLDRIEGMSKKRSETLPYAAVVLEQLIESLDLKRIEISAYGVREGLLFEAMPPGVRRLDPLVEGCASLGARQGVADELGAALDAWLAPALAQLPPCFDQRDPVLASAACRLADLGARLHPDHRADLVFEQVLRAPIAGQTHAERAFLAAATFARHATAFTPPELDVLERLLSPGRLKRARAVGAAIRLGCDLSGRSAPLLARSRLAIDKGDLLLAAEPGYADLLLGEQTAKRAGALATILGLKLKITAL</sequence>
<dbReference type="PANTHER" id="PTHR30005:SF0">
    <property type="entry name" value="RETROGRADE REGULATION PROTEIN 2"/>
    <property type="match status" value="1"/>
</dbReference>
<accession>A0ABU1N5G3</accession>
<evidence type="ECO:0000259" key="2">
    <source>
        <dbReference type="Pfam" id="PF21697"/>
    </source>
</evidence>
<dbReference type="EMBL" id="JAVDRL010000014">
    <property type="protein sequence ID" value="MDR6533682.1"/>
    <property type="molecule type" value="Genomic_DNA"/>
</dbReference>